<dbReference type="OrthoDB" id="5406216at2759"/>
<dbReference type="Pfam" id="PF17056">
    <property type="entry name" value="KRE1"/>
    <property type="match status" value="1"/>
</dbReference>
<dbReference type="GO" id="GO:0031505">
    <property type="term" value="P:fungal-type cell wall organization"/>
    <property type="evidence" value="ECO:0007669"/>
    <property type="project" value="InterPro"/>
</dbReference>
<name>A0A370TXV1_9HELO</name>
<gene>
    <name evidence="2" type="ORF">BP5553_00345</name>
</gene>
<dbReference type="InterPro" id="IPR031452">
    <property type="entry name" value="Kre1"/>
</dbReference>
<dbReference type="STRING" id="2656787.A0A370TXV1"/>
<dbReference type="RefSeq" id="XP_031873022.1">
    <property type="nucleotide sequence ID" value="XM_032008968.1"/>
</dbReference>
<keyword evidence="1" id="KW-0732">Signal</keyword>
<dbReference type="GeneID" id="43593194"/>
<evidence type="ECO:0000313" key="2">
    <source>
        <dbReference type="EMBL" id="RDL40366.1"/>
    </source>
</evidence>
<proteinExistence type="predicted"/>
<reference evidence="2 3" key="1">
    <citation type="journal article" date="2018" name="IMA Fungus">
        <title>IMA Genome-F 9: Draft genome sequence of Annulohypoxylon stygium, Aspergillus mulundensis, Berkeleyomyces basicola (syn. Thielaviopsis basicola), Ceratocystis smalleyi, two Cercospora beticola strains, Coleophoma cylindrospora, Fusarium fracticaudum, Phialophora cf. hyalina, and Morchella septimelata.</title>
        <authorList>
            <person name="Wingfield B.D."/>
            <person name="Bills G.F."/>
            <person name="Dong Y."/>
            <person name="Huang W."/>
            <person name="Nel W.J."/>
            <person name="Swalarsk-Parry B.S."/>
            <person name="Vaghefi N."/>
            <person name="Wilken P.M."/>
            <person name="An Z."/>
            <person name="de Beer Z.W."/>
            <person name="De Vos L."/>
            <person name="Chen L."/>
            <person name="Duong T.A."/>
            <person name="Gao Y."/>
            <person name="Hammerbacher A."/>
            <person name="Kikkert J.R."/>
            <person name="Li Y."/>
            <person name="Li H."/>
            <person name="Li K."/>
            <person name="Li Q."/>
            <person name="Liu X."/>
            <person name="Ma X."/>
            <person name="Naidoo K."/>
            <person name="Pethybridge S.J."/>
            <person name="Sun J."/>
            <person name="Steenkamp E.T."/>
            <person name="van der Nest M.A."/>
            <person name="van Wyk S."/>
            <person name="Wingfield M.J."/>
            <person name="Xiong C."/>
            <person name="Yue Q."/>
            <person name="Zhang X."/>
        </authorList>
    </citation>
    <scope>NUCLEOTIDE SEQUENCE [LARGE SCALE GENOMIC DNA]</scope>
    <source>
        <strain evidence="2 3">BP 5553</strain>
    </source>
</reference>
<accession>A0A370TXV1</accession>
<dbReference type="AlphaFoldDB" id="A0A370TXV1"/>
<protein>
    <submittedName>
        <fullName evidence="2">Uncharacterized protein</fullName>
    </submittedName>
</protein>
<feature type="chain" id="PRO_5016736903" evidence="1">
    <location>
        <begin position="20"/>
        <end position="109"/>
    </location>
</feature>
<dbReference type="EMBL" id="NPIC01000001">
    <property type="protein sequence ID" value="RDL40366.1"/>
    <property type="molecule type" value="Genomic_DNA"/>
</dbReference>
<comment type="caution">
    <text evidence="2">The sequence shown here is derived from an EMBL/GenBank/DDBJ whole genome shotgun (WGS) entry which is preliminary data.</text>
</comment>
<keyword evidence="3" id="KW-1185">Reference proteome</keyword>
<evidence type="ECO:0000313" key="3">
    <source>
        <dbReference type="Proteomes" id="UP000254866"/>
    </source>
</evidence>
<feature type="signal peptide" evidence="1">
    <location>
        <begin position="1"/>
        <end position="19"/>
    </location>
</feature>
<organism evidence="2 3">
    <name type="scientific">Venustampulla echinocandica</name>
    <dbReference type="NCBI Taxonomy" id="2656787"/>
    <lineage>
        <taxon>Eukaryota</taxon>
        <taxon>Fungi</taxon>
        <taxon>Dikarya</taxon>
        <taxon>Ascomycota</taxon>
        <taxon>Pezizomycotina</taxon>
        <taxon>Leotiomycetes</taxon>
        <taxon>Helotiales</taxon>
        <taxon>Pleuroascaceae</taxon>
        <taxon>Venustampulla</taxon>
    </lineage>
</organism>
<sequence length="109" mass="10858">MHLHLSTLGLLSLISHALAQGAVGGVGAIPAPTPVASQYPTITTALSLVTINGVTSAQEIVYTIPFATTALGTWELGPTPRAGSIGLGDIAGKIGVVKSKRGAVETAVS</sequence>
<evidence type="ECO:0000256" key="1">
    <source>
        <dbReference type="SAM" id="SignalP"/>
    </source>
</evidence>
<dbReference type="Proteomes" id="UP000254866">
    <property type="component" value="Unassembled WGS sequence"/>
</dbReference>